<dbReference type="InterPro" id="IPR036412">
    <property type="entry name" value="HAD-like_sf"/>
</dbReference>
<dbReference type="Gene3D" id="1.20.1440.100">
    <property type="entry name" value="SG protein - dephosphorylation function"/>
    <property type="match status" value="1"/>
</dbReference>
<dbReference type="Gene3D" id="3.40.50.1000">
    <property type="entry name" value="HAD superfamily/HAD-like"/>
    <property type="match status" value="1"/>
</dbReference>
<protein>
    <submittedName>
        <fullName evidence="4">Phosphoserine phosphatase</fullName>
        <ecNumber evidence="4">3.1.3.3</ecNumber>
    </submittedName>
</protein>
<dbReference type="NCBIfam" id="TIGR01490">
    <property type="entry name" value="HAD-SF-IB-hyp1"/>
    <property type="match status" value="1"/>
</dbReference>
<dbReference type="InterPro" id="IPR050582">
    <property type="entry name" value="HAD-like_SerB"/>
</dbReference>
<dbReference type="InterPro" id="IPR023214">
    <property type="entry name" value="HAD_sf"/>
</dbReference>
<evidence type="ECO:0000256" key="2">
    <source>
        <dbReference type="ARBA" id="ARBA00022801"/>
    </source>
</evidence>
<keyword evidence="1" id="KW-0479">Metal-binding</keyword>
<sequence length="234" mass="26504">MLIIPIYAKVSIYRGLLMALALFDLDKTLLGGDSDFLWGEFLSEIGAVDVNNYQTQNQKFFDDYALGKLDIVEYLEFCLSPLADNSIKQLNKWHQQFMLEKIQPIFLETAKKVVDAHKKNGDRAVVITATNSFVTRPIAKIYGIDDLLATEPEVIAGKFTGKVSGEPCFQIGKVHKLKQWCKENNESLNGAYFYSDSHNDLPLLELVDNPIVVHGDNLLLAIAKQKKWQCMDWT</sequence>
<dbReference type="AlphaFoldDB" id="A0A1W1E2D8"/>
<proteinExistence type="predicted"/>
<dbReference type="SUPFAM" id="SSF56784">
    <property type="entry name" value="HAD-like"/>
    <property type="match status" value="1"/>
</dbReference>
<dbReference type="Pfam" id="PF12710">
    <property type="entry name" value="HAD"/>
    <property type="match status" value="1"/>
</dbReference>
<dbReference type="NCBIfam" id="TIGR01488">
    <property type="entry name" value="HAD-SF-IB"/>
    <property type="match status" value="1"/>
</dbReference>
<dbReference type="InterPro" id="IPR006385">
    <property type="entry name" value="HAD_hydro_SerB1"/>
</dbReference>
<reference evidence="4" key="1">
    <citation type="submission" date="2016-10" db="EMBL/GenBank/DDBJ databases">
        <authorList>
            <person name="de Groot N.N."/>
        </authorList>
    </citation>
    <scope>NUCLEOTIDE SEQUENCE</scope>
</reference>
<dbReference type="PANTHER" id="PTHR43344">
    <property type="entry name" value="PHOSPHOSERINE PHOSPHATASE"/>
    <property type="match status" value="1"/>
</dbReference>
<keyword evidence="2 4" id="KW-0378">Hydrolase</keyword>
<dbReference type="EMBL" id="FPHZ01000133">
    <property type="protein sequence ID" value="SFV88133.1"/>
    <property type="molecule type" value="Genomic_DNA"/>
</dbReference>
<dbReference type="EC" id="3.1.3.3" evidence="4"/>
<evidence type="ECO:0000256" key="3">
    <source>
        <dbReference type="ARBA" id="ARBA00022842"/>
    </source>
</evidence>
<evidence type="ECO:0000256" key="1">
    <source>
        <dbReference type="ARBA" id="ARBA00022723"/>
    </source>
</evidence>
<evidence type="ECO:0000313" key="4">
    <source>
        <dbReference type="EMBL" id="SFV88133.1"/>
    </source>
</evidence>
<gene>
    <name evidence="4" type="ORF">MNB_SUP05-SYMBIONT-5-863</name>
</gene>
<name>A0A1W1E2D8_9ZZZZ</name>
<dbReference type="CDD" id="cd02612">
    <property type="entry name" value="HAD_PGPPase"/>
    <property type="match status" value="1"/>
</dbReference>
<keyword evidence="3" id="KW-0460">Magnesium</keyword>
<dbReference type="GO" id="GO:0046872">
    <property type="term" value="F:metal ion binding"/>
    <property type="evidence" value="ECO:0007669"/>
    <property type="project" value="UniProtKB-KW"/>
</dbReference>
<organism evidence="4">
    <name type="scientific">hydrothermal vent metagenome</name>
    <dbReference type="NCBI Taxonomy" id="652676"/>
    <lineage>
        <taxon>unclassified sequences</taxon>
        <taxon>metagenomes</taxon>
        <taxon>ecological metagenomes</taxon>
    </lineage>
</organism>
<dbReference type="GO" id="GO:0016787">
    <property type="term" value="F:hydrolase activity"/>
    <property type="evidence" value="ECO:0007669"/>
    <property type="project" value="UniProtKB-KW"/>
</dbReference>
<dbReference type="PANTHER" id="PTHR43344:SF13">
    <property type="entry name" value="PHOSPHATASE RV3661-RELATED"/>
    <property type="match status" value="1"/>
</dbReference>
<accession>A0A1W1E2D8</accession>